<dbReference type="AlphaFoldDB" id="A0A0G3BV91"/>
<evidence type="ECO:0000256" key="4">
    <source>
        <dbReference type="ARBA" id="ARBA00023002"/>
    </source>
</evidence>
<dbReference type="OrthoDB" id="1643408at2"/>
<proteinExistence type="inferred from homology"/>
<organism evidence="6 7">
    <name type="scientific">Caldimonas brevitalea</name>
    <dbReference type="NCBI Taxonomy" id="413882"/>
    <lineage>
        <taxon>Bacteria</taxon>
        <taxon>Pseudomonadati</taxon>
        <taxon>Pseudomonadota</taxon>
        <taxon>Betaproteobacteria</taxon>
        <taxon>Burkholderiales</taxon>
        <taxon>Sphaerotilaceae</taxon>
        <taxon>Caldimonas</taxon>
    </lineage>
</organism>
<evidence type="ECO:0000256" key="1">
    <source>
        <dbReference type="ARBA" id="ARBA00005990"/>
    </source>
</evidence>
<comment type="similarity">
    <text evidence="1">Belongs to the SsuE family.</text>
</comment>
<dbReference type="GO" id="GO:0046306">
    <property type="term" value="P:alkanesulfonate catabolic process"/>
    <property type="evidence" value="ECO:0007669"/>
    <property type="project" value="InterPro"/>
</dbReference>
<dbReference type="KEGG" id="pbh:AAW51_4590"/>
<dbReference type="InterPro" id="IPR020048">
    <property type="entry name" value="NADPH-dep_FMN_reduc_SsuE"/>
</dbReference>
<dbReference type="Gene3D" id="3.40.50.360">
    <property type="match status" value="1"/>
</dbReference>
<dbReference type="RefSeq" id="WP_047196445.1">
    <property type="nucleotide sequence ID" value="NZ_CP011371.1"/>
</dbReference>
<name>A0A0G3BV91_9BURK</name>
<keyword evidence="7" id="KW-1185">Reference proteome</keyword>
<gene>
    <name evidence="6" type="primary">ssuE</name>
    <name evidence="6" type="ORF">AAW51_4590</name>
</gene>
<evidence type="ECO:0000256" key="3">
    <source>
        <dbReference type="ARBA" id="ARBA00022643"/>
    </source>
</evidence>
<dbReference type="SUPFAM" id="SSF52218">
    <property type="entry name" value="Flavoproteins"/>
    <property type="match status" value="1"/>
</dbReference>
<evidence type="ECO:0000313" key="6">
    <source>
        <dbReference type="EMBL" id="AKJ31281.1"/>
    </source>
</evidence>
<dbReference type="Pfam" id="PF03358">
    <property type="entry name" value="FMN_red"/>
    <property type="match status" value="1"/>
</dbReference>
<dbReference type="InterPro" id="IPR029039">
    <property type="entry name" value="Flavoprotein-like_sf"/>
</dbReference>
<dbReference type="PANTHER" id="PTHR43408">
    <property type="entry name" value="FMN REDUCTASE (NADPH)"/>
    <property type="match status" value="1"/>
</dbReference>
<dbReference type="PANTHER" id="PTHR43408:SF1">
    <property type="entry name" value="FMN REDUCTASE (NADPH)"/>
    <property type="match status" value="1"/>
</dbReference>
<evidence type="ECO:0000256" key="2">
    <source>
        <dbReference type="ARBA" id="ARBA00022630"/>
    </source>
</evidence>
<accession>A0A0G3BV91</accession>
<dbReference type="EMBL" id="CP011371">
    <property type="protein sequence ID" value="AKJ31281.1"/>
    <property type="molecule type" value="Genomic_DNA"/>
</dbReference>
<sequence length="188" mass="19842">MKIIGISGSPSASSRSSWLLQLAQTRLEGVARSSVVLSVRSLPAQPLLLADASHPAIRQALDRVLDADVVLVSTPIYKAAYSGLLKLFLDLLPQDGLRGKTVLPLATGGSPAHLLALDYALKPVLSALGARDILDGVFAAESQLPAHDTQVYLPHPAILERLDRSLQVLVERQPTADATAQAALVSCS</sequence>
<dbReference type="Proteomes" id="UP000035352">
    <property type="component" value="Chromosome"/>
</dbReference>
<dbReference type="GO" id="GO:0008752">
    <property type="term" value="F:FMN reductase [NAD(P)H] activity"/>
    <property type="evidence" value="ECO:0007669"/>
    <property type="project" value="InterPro"/>
</dbReference>
<evidence type="ECO:0000313" key="7">
    <source>
        <dbReference type="Proteomes" id="UP000035352"/>
    </source>
</evidence>
<reference evidence="6 7" key="1">
    <citation type="submission" date="2015-05" db="EMBL/GenBank/DDBJ databases">
        <authorList>
            <person name="Tang B."/>
            <person name="Yu Y."/>
        </authorList>
    </citation>
    <scope>NUCLEOTIDE SEQUENCE [LARGE SCALE GENOMIC DNA]</scope>
    <source>
        <strain evidence="6 7">DSM 7029</strain>
    </source>
</reference>
<dbReference type="InterPro" id="IPR051814">
    <property type="entry name" value="NAD(P)H-dep_FMN_reductase"/>
</dbReference>
<dbReference type="PATRIC" id="fig|413882.6.peg.4798"/>
<protein>
    <submittedName>
        <fullName evidence="6">FMN reductase</fullName>
    </submittedName>
</protein>
<evidence type="ECO:0000259" key="5">
    <source>
        <dbReference type="Pfam" id="PF03358"/>
    </source>
</evidence>
<feature type="domain" description="NADPH-dependent FMN reductase-like" evidence="5">
    <location>
        <begin position="1"/>
        <end position="142"/>
    </location>
</feature>
<dbReference type="InterPro" id="IPR005025">
    <property type="entry name" value="FMN_Rdtase-like_dom"/>
</dbReference>
<dbReference type="NCBIfam" id="TIGR03567">
    <property type="entry name" value="FMN_reduc_SsuE"/>
    <property type="match status" value="1"/>
</dbReference>
<dbReference type="STRING" id="413882.AAW51_4590"/>
<keyword evidence="4" id="KW-0560">Oxidoreductase</keyword>
<keyword evidence="2" id="KW-0285">Flavoprotein</keyword>
<keyword evidence="3" id="KW-0288">FMN</keyword>